<accession>A0A0W8FU99</accession>
<proteinExistence type="predicted"/>
<organism evidence="1">
    <name type="scientific">hydrocarbon metagenome</name>
    <dbReference type="NCBI Taxonomy" id="938273"/>
    <lineage>
        <taxon>unclassified sequences</taxon>
        <taxon>metagenomes</taxon>
        <taxon>ecological metagenomes</taxon>
    </lineage>
</organism>
<comment type="caution">
    <text evidence="1">The sequence shown here is derived from an EMBL/GenBank/DDBJ whole genome shotgun (WGS) entry which is preliminary data.</text>
</comment>
<name>A0A0W8FU99_9ZZZZ</name>
<sequence>MLGLIKQITNILSRKYFNSKRLSAFLLHFLSRDAGEKKN</sequence>
<dbReference type="AlphaFoldDB" id="A0A0W8FU99"/>
<dbReference type="EMBL" id="LNQE01000850">
    <property type="protein sequence ID" value="KUG24385.1"/>
    <property type="molecule type" value="Genomic_DNA"/>
</dbReference>
<protein>
    <submittedName>
        <fullName evidence="1">Uncharacterized protein</fullName>
    </submittedName>
</protein>
<evidence type="ECO:0000313" key="1">
    <source>
        <dbReference type="EMBL" id="KUG24385.1"/>
    </source>
</evidence>
<gene>
    <name evidence="1" type="ORF">ASZ90_005850</name>
</gene>
<reference evidence="1" key="1">
    <citation type="journal article" date="2015" name="Proc. Natl. Acad. Sci. U.S.A.">
        <title>Networks of energetic and metabolic interactions define dynamics in microbial communities.</title>
        <authorList>
            <person name="Embree M."/>
            <person name="Liu J.K."/>
            <person name="Al-Bassam M.M."/>
            <person name="Zengler K."/>
        </authorList>
    </citation>
    <scope>NUCLEOTIDE SEQUENCE</scope>
</reference>